<evidence type="ECO:0000313" key="3">
    <source>
        <dbReference type="Proteomes" id="UP000268014"/>
    </source>
</evidence>
<accession>A0A0N4XB45</accession>
<evidence type="ECO:0000259" key="1">
    <source>
        <dbReference type="Pfam" id="PF18962"/>
    </source>
</evidence>
<gene>
    <name evidence="2" type="ORF">HPLM_LOCUS21579</name>
</gene>
<dbReference type="InterPro" id="IPR026444">
    <property type="entry name" value="Secre_tail"/>
</dbReference>
<reference evidence="2 3" key="2">
    <citation type="submission" date="2018-11" db="EMBL/GenBank/DDBJ databases">
        <authorList>
            <consortium name="Pathogen Informatics"/>
        </authorList>
    </citation>
    <scope>NUCLEOTIDE SEQUENCE [LARGE SCALE GENOMIC DNA]</scope>
    <source>
        <strain evidence="2 3">MHpl1</strain>
    </source>
</reference>
<organism evidence="4">
    <name type="scientific">Haemonchus placei</name>
    <name type="common">Barber's pole worm</name>
    <dbReference type="NCBI Taxonomy" id="6290"/>
    <lineage>
        <taxon>Eukaryota</taxon>
        <taxon>Metazoa</taxon>
        <taxon>Ecdysozoa</taxon>
        <taxon>Nematoda</taxon>
        <taxon>Chromadorea</taxon>
        <taxon>Rhabditida</taxon>
        <taxon>Rhabditina</taxon>
        <taxon>Rhabditomorpha</taxon>
        <taxon>Strongyloidea</taxon>
        <taxon>Trichostrongylidae</taxon>
        <taxon>Haemonchus</taxon>
    </lineage>
</organism>
<dbReference type="WBParaSite" id="HPLM_0002159001-mRNA-1">
    <property type="protein sequence ID" value="HPLM_0002159001-mRNA-1"/>
    <property type="gene ID" value="HPLM_0002159001"/>
</dbReference>
<proteinExistence type="predicted"/>
<evidence type="ECO:0000313" key="4">
    <source>
        <dbReference type="WBParaSite" id="HPLM_0002159001-mRNA-1"/>
    </source>
</evidence>
<sequence>MRMYPFIASLDSNLNLSSIKDVANIPAVYTQDIPDAKAVINDNGKVLLTLAYSPTELHYMILNLDGDLECYKEHNYSSGMGYVGSLCVLQDSSGDFGHYDTHSSAEMTRINEQLEMEPVFSVYLVQENQWNNSDTIHSVYVDQSLYPTLLPLTDTSYLIAEETIESWWDHYHAQNFFIERNTVFLKCHNNGEITNSILVEARNDTLERPAYYQAMDLTDSGAVYLCAFQHTSYNGAGPEINRNHIILMKTDTNLNLIWERRFCLGDVCHRPLQVLATHDGGCLITGYMYNDEDKINFFLLKLNQNGTLESQKNEIITFPFALRTNPVSDILHLEFSPDVQPMAVELYDVQGRLLSAQSSDLENISVEGLTAGIYTMRVVMKDGSSFSDKVVKQ</sequence>
<dbReference type="Proteomes" id="UP000268014">
    <property type="component" value="Unassembled WGS sequence"/>
</dbReference>
<keyword evidence="3" id="KW-1185">Reference proteome</keyword>
<name>A0A0N4XB45_HAEPC</name>
<reference evidence="4" key="1">
    <citation type="submission" date="2017-02" db="UniProtKB">
        <authorList>
            <consortium name="WormBaseParasite"/>
        </authorList>
    </citation>
    <scope>IDENTIFICATION</scope>
</reference>
<protein>
    <submittedName>
        <fullName evidence="4">Por_Secre_tail domain-containing protein</fullName>
    </submittedName>
</protein>
<evidence type="ECO:0000313" key="2">
    <source>
        <dbReference type="EMBL" id="VDO90851.1"/>
    </source>
</evidence>
<dbReference type="EMBL" id="UZAF01023675">
    <property type="protein sequence ID" value="VDO90851.1"/>
    <property type="molecule type" value="Genomic_DNA"/>
</dbReference>
<dbReference type="NCBIfam" id="TIGR04183">
    <property type="entry name" value="Por_Secre_tail"/>
    <property type="match status" value="1"/>
</dbReference>
<dbReference type="AlphaFoldDB" id="A0A0N4XB45"/>
<dbReference type="Pfam" id="PF18962">
    <property type="entry name" value="Por_Secre_tail"/>
    <property type="match status" value="1"/>
</dbReference>
<feature type="domain" description="Secretion system C-terminal sorting" evidence="1">
    <location>
        <begin position="325"/>
        <end position="390"/>
    </location>
</feature>